<proteinExistence type="predicted"/>
<dbReference type="Proteomes" id="UP000694308">
    <property type="component" value="Unassembled WGS sequence"/>
</dbReference>
<protein>
    <recommendedName>
        <fullName evidence="3">Vitamin B12 dependent methionine synthase</fullName>
    </recommendedName>
</protein>
<keyword evidence="2" id="KW-1185">Reference proteome</keyword>
<accession>A0A949U3F7</accession>
<dbReference type="RefSeq" id="WP_218323771.1">
    <property type="nucleotide sequence ID" value="NZ_JAEEGC010000199.1"/>
</dbReference>
<evidence type="ECO:0008006" key="3">
    <source>
        <dbReference type="Google" id="ProtNLM"/>
    </source>
</evidence>
<dbReference type="EMBL" id="JAEEGC010000199">
    <property type="protein sequence ID" value="MBV7276691.1"/>
    <property type="molecule type" value="Genomic_DNA"/>
</dbReference>
<name>A0A949U3F7_9CLOT</name>
<dbReference type="AlphaFoldDB" id="A0A949U3F7"/>
<reference evidence="1" key="1">
    <citation type="submission" date="2020-12" db="EMBL/GenBank/DDBJ databases">
        <title>Clostridium thailandense sp. nov., a novel acetogenic bacterium isolated from peat land soil in Thailand.</title>
        <authorList>
            <person name="Chaikitkaew S."/>
            <person name="Birkeland N.K."/>
        </authorList>
    </citation>
    <scope>NUCLEOTIDE SEQUENCE</scope>
    <source>
        <strain evidence="1">PL3</strain>
    </source>
</reference>
<evidence type="ECO:0000313" key="2">
    <source>
        <dbReference type="Proteomes" id="UP000694308"/>
    </source>
</evidence>
<gene>
    <name evidence="1" type="ORF">I6U48_27845</name>
</gene>
<sequence length="235" mass="27221">MDLLSDEFFILKDLKFDIKSDKLLSDLDISNHKESLILKELIEEAKKIAKPRALFRKCTISEKDNDFVIIGGEKFLSKVISANLQKELIAFPYIVTCGNELQQWCNLKTDSFTNKLSEFISQTILIQIHKSLQSLIEIEFNCHTLARVNPGSTIDWNISELKKIFNLLNDPTELIGVSLGDNFYMNPSKTYSGIYFHNEDGYKNCFMCPGDCPLREVPYDKEYYNRKYKNFELKA</sequence>
<evidence type="ECO:0000313" key="1">
    <source>
        <dbReference type="EMBL" id="MBV7276691.1"/>
    </source>
</evidence>
<comment type="caution">
    <text evidence="1">The sequence shown here is derived from an EMBL/GenBank/DDBJ whole genome shotgun (WGS) entry which is preliminary data.</text>
</comment>
<organism evidence="1 2">
    <name type="scientific">Clostridium thailandense</name>
    <dbReference type="NCBI Taxonomy" id="2794346"/>
    <lineage>
        <taxon>Bacteria</taxon>
        <taxon>Bacillati</taxon>
        <taxon>Bacillota</taxon>
        <taxon>Clostridia</taxon>
        <taxon>Eubacteriales</taxon>
        <taxon>Clostridiaceae</taxon>
        <taxon>Clostridium</taxon>
    </lineage>
</organism>